<feature type="chain" id="PRO_5013015869" evidence="2">
    <location>
        <begin position="18"/>
        <end position="93"/>
    </location>
</feature>
<dbReference type="EMBL" id="LAZP02000334">
    <property type="protein sequence ID" value="PFH58052.1"/>
    <property type="molecule type" value="Genomic_DNA"/>
</dbReference>
<reference evidence="3 4" key="2">
    <citation type="journal article" date="2017" name="Sci. Rep.">
        <title>Ant-infecting Ophiocordyceps genomes reveal a high diversity of potential behavioral manipulation genes and a possible major role for enterotoxins.</title>
        <authorList>
            <person name="de Bekker C."/>
            <person name="Ohm R.A."/>
            <person name="Evans H.C."/>
            <person name="Brachmann A."/>
            <person name="Hughes D.P."/>
        </authorList>
    </citation>
    <scope>NUCLEOTIDE SEQUENCE [LARGE SCALE GENOMIC DNA]</scope>
    <source>
        <strain evidence="3 4">SC16a</strain>
    </source>
</reference>
<feature type="signal peptide" evidence="2">
    <location>
        <begin position="1"/>
        <end position="17"/>
    </location>
</feature>
<feature type="region of interest" description="Disordered" evidence="1">
    <location>
        <begin position="45"/>
        <end position="93"/>
    </location>
</feature>
<accession>A0A2A9PAU9</accession>
<keyword evidence="2" id="KW-0732">Signal</keyword>
<reference evidence="3 4" key="1">
    <citation type="journal article" date="2015" name="BMC Genomics">
        <title>Gene expression during zombie ant biting behavior reflects the complexity underlying fungal parasitic behavioral manipulation.</title>
        <authorList>
            <person name="de Bekker C."/>
            <person name="Ohm R.A."/>
            <person name="Loreto R.G."/>
            <person name="Sebastian A."/>
            <person name="Albert I."/>
            <person name="Merrow M."/>
            <person name="Brachmann A."/>
            <person name="Hughes D.P."/>
        </authorList>
    </citation>
    <scope>NUCLEOTIDE SEQUENCE [LARGE SCALE GENOMIC DNA]</scope>
    <source>
        <strain evidence="3 4">SC16a</strain>
    </source>
</reference>
<dbReference type="AlphaFoldDB" id="A0A2A9PAU9"/>
<evidence type="ECO:0000256" key="1">
    <source>
        <dbReference type="SAM" id="MobiDB-lite"/>
    </source>
</evidence>
<gene>
    <name evidence="3" type="ORF">XA68_14222</name>
</gene>
<evidence type="ECO:0000313" key="3">
    <source>
        <dbReference type="EMBL" id="PFH58052.1"/>
    </source>
</evidence>
<organism evidence="3 4">
    <name type="scientific">Ophiocordyceps unilateralis</name>
    <name type="common">Zombie-ant fungus</name>
    <name type="synonym">Torrubia unilateralis</name>
    <dbReference type="NCBI Taxonomy" id="268505"/>
    <lineage>
        <taxon>Eukaryota</taxon>
        <taxon>Fungi</taxon>
        <taxon>Dikarya</taxon>
        <taxon>Ascomycota</taxon>
        <taxon>Pezizomycotina</taxon>
        <taxon>Sordariomycetes</taxon>
        <taxon>Hypocreomycetidae</taxon>
        <taxon>Hypocreales</taxon>
        <taxon>Ophiocordycipitaceae</taxon>
        <taxon>Ophiocordyceps</taxon>
    </lineage>
</organism>
<name>A0A2A9PAU9_OPHUN</name>
<sequence>MQLNILIASLFLGLSLAQPISSTQIERRDVESTGSLVGISEKKQGFDSRLHTLPPEDGEGTKVKGPGGGLPGETISADYDGENLLSNPNWNHR</sequence>
<evidence type="ECO:0000256" key="2">
    <source>
        <dbReference type="SAM" id="SignalP"/>
    </source>
</evidence>
<evidence type="ECO:0000313" key="4">
    <source>
        <dbReference type="Proteomes" id="UP000037136"/>
    </source>
</evidence>
<dbReference type="Proteomes" id="UP000037136">
    <property type="component" value="Unassembled WGS sequence"/>
</dbReference>
<feature type="compositionally biased region" description="Polar residues" evidence="1">
    <location>
        <begin position="84"/>
        <end position="93"/>
    </location>
</feature>
<protein>
    <submittedName>
        <fullName evidence="3">Uncharacterized protein</fullName>
    </submittedName>
</protein>
<comment type="caution">
    <text evidence="3">The sequence shown here is derived from an EMBL/GenBank/DDBJ whole genome shotgun (WGS) entry which is preliminary data.</text>
</comment>
<proteinExistence type="predicted"/>
<keyword evidence="4" id="KW-1185">Reference proteome</keyword>